<keyword evidence="4 5" id="KW-0472">Membrane</keyword>
<dbReference type="PANTHER" id="PTHR43701:SF5">
    <property type="entry name" value="MEMBRANE TRANSPORTER PROTEIN-RELATED"/>
    <property type="match status" value="1"/>
</dbReference>
<feature type="transmembrane region" description="Helical" evidence="5">
    <location>
        <begin position="167"/>
        <end position="185"/>
    </location>
</feature>
<evidence type="ECO:0000256" key="4">
    <source>
        <dbReference type="ARBA" id="ARBA00023136"/>
    </source>
</evidence>
<keyword evidence="5" id="KW-1003">Cell membrane</keyword>
<dbReference type="OrthoDB" id="560496at2"/>
<keyword evidence="7" id="KW-1185">Reference proteome</keyword>
<keyword evidence="3 5" id="KW-1133">Transmembrane helix</keyword>
<keyword evidence="2 5" id="KW-0812">Transmembrane</keyword>
<organism evidence="6 7">
    <name type="scientific">Parasphingopyxis lamellibrachiae</name>
    <dbReference type="NCBI Taxonomy" id="680125"/>
    <lineage>
        <taxon>Bacteria</taxon>
        <taxon>Pseudomonadati</taxon>
        <taxon>Pseudomonadota</taxon>
        <taxon>Alphaproteobacteria</taxon>
        <taxon>Sphingomonadales</taxon>
        <taxon>Sphingomonadaceae</taxon>
        <taxon>Parasphingopyxis</taxon>
    </lineage>
</organism>
<proteinExistence type="inferred from homology"/>
<dbReference type="InterPro" id="IPR051598">
    <property type="entry name" value="TSUP/Inactive_protease-like"/>
</dbReference>
<feature type="transmembrane region" description="Helical" evidence="5">
    <location>
        <begin position="39"/>
        <end position="60"/>
    </location>
</feature>
<dbReference type="PANTHER" id="PTHR43701">
    <property type="entry name" value="MEMBRANE TRANSPORTER PROTEIN MJ0441-RELATED"/>
    <property type="match status" value="1"/>
</dbReference>
<feature type="transmembrane region" description="Helical" evidence="5">
    <location>
        <begin position="67"/>
        <end position="85"/>
    </location>
</feature>
<accession>A0A3D9FFG0</accession>
<dbReference type="RefSeq" id="WP_116235326.1">
    <property type="nucleotide sequence ID" value="NZ_QRDP01000004.1"/>
</dbReference>
<evidence type="ECO:0000256" key="3">
    <source>
        <dbReference type="ARBA" id="ARBA00022989"/>
    </source>
</evidence>
<feature type="transmembrane region" description="Helical" evidence="5">
    <location>
        <begin position="231"/>
        <end position="250"/>
    </location>
</feature>
<feature type="transmembrane region" description="Helical" evidence="5">
    <location>
        <begin position="206"/>
        <end position="225"/>
    </location>
</feature>
<dbReference type="AlphaFoldDB" id="A0A3D9FFG0"/>
<dbReference type="GO" id="GO:0005886">
    <property type="term" value="C:plasma membrane"/>
    <property type="evidence" value="ECO:0007669"/>
    <property type="project" value="UniProtKB-SubCell"/>
</dbReference>
<gene>
    <name evidence="6" type="ORF">DFR46_0864</name>
</gene>
<dbReference type="Proteomes" id="UP000256310">
    <property type="component" value="Unassembled WGS sequence"/>
</dbReference>
<comment type="subcellular location">
    <subcellularLocation>
        <location evidence="5">Cell membrane</location>
        <topology evidence="5">Multi-pass membrane protein</topology>
    </subcellularLocation>
    <subcellularLocation>
        <location evidence="1">Membrane</location>
        <topology evidence="1">Multi-pass membrane protein</topology>
    </subcellularLocation>
</comment>
<comment type="caution">
    <text evidence="6">The sequence shown here is derived from an EMBL/GenBank/DDBJ whole genome shotgun (WGS) entry which is preliminary data.</text>
</comment>
<evidence type="ECO:0000256" key="5">
    <source>
        <dbReference type="RuleBase" id="RU363041"/>
    </source>
</evidence>
<dbReference type="InterPro" id="IPR002781">
    <property type="entry name" value="TM_pro_TauE-like"/>
</dbReference>
<evidence type="ECO:0000256" key="2">
    <source>
        <dbReference type="ARBA" id="ARBA00022692"/>
    </source>
</evidence>
<feature type="transmembrane region" description="Helical" evidence="5">
    <location>
        <begin position="91"/>
        <end position="111"/>
    </location>
</feature>
<evidence type="ECO:0000256" key="1">
    <source>
        <dbReference type="ARBA" id="ARBA00004141"/>
    </source>
</evidence>
<evidence type="ECO:0000313" key="6">
    <source>
        <dbReference type="EMBL" id="RED15856.1"/>
    </source>
</evidence>
<sequence>MPQLAALFALTALLYAMVGFGGGSTYNALLVLNGTDYRILPAIALICNIIVVTGGSWRFWQAGHLQLARILPWIVLSVPAAWLGGRMVISEVVFIGVLGISLLIAGLQLVLERRQVAEEGAVRHVSRPVSYAVGGGIGFLSGMVGIGGGIFLAPVLYLLRWGGPREIAGTASIFILVNSLAGLAGQLMKLEAEHGVASATDLLRDYWLLFPAVLIAGQIGSRLGSAHIPPLLVKRLTAALILYVALRLLWRWYGLIT</sequence>
<evidence type="ECO:0000313" key="7">
    <source>
        <dbReference type="Proteomes" id="UP000256310"/>
    </source>
</evidence>
<dbReference type="EMBL" id="QRDP01000004">
    <property type="protein sequence ID" value="RED15856.1"/>
    <property type="molecule type" value="Genomic_DNA"/>
</dbReference>
<name>A0A3D9FFG0_9SPHN</name>
<protein>
    <recommendedName>
        <fullName evidence="5">Probable membrane transporter protein</fullName>
    </recommendedName>
</protein>
<comment type="similarity">
    <text evidence="5">Belongs to the 4-toluene sulfonate uptake permease (TSUP) (TC 2.A.102) family.</text>
</comment>
<feature type="transmembrane region" description="Helical" evidence="5">
    <location>
        <begin position="131"/>
        <end position="155"/>
    </location>
</feature>
<reference evidence="6 7" key="1">
    <citation type="submission" date="2018-07" db="EMBL/GenBank/DDBJ databases">
        <title>Genomic Encyclopedia of Type Strains, Phase IV (KMG-IV): sequencing the most valuable type-strain genomes for metagenomic binning, comparative biology and taxonomic classification.</title>
        <authorList>
            <person name="Goeker M."/>
        </authorList>
    </citation>
    <scope>NUCLEOTIDE SEQUENCE [LARGE SCALE GENOMIC DNA]</scope>
    <source>
        <strain evidence="6 7">DSM 26725</strain>
    </source>
</reference>
<dbReference type="Pfam" id="PF01925">
    <property type="entry name" value="TauE"/>
    <property type="match status" value="1"/>
</dbReference>